<reference evidence="11 12" key="1">
    <citation type="journal article" date="2013" name="Genome Announc.">
        <title>Complete Genome Sequence of a Chinese Strain of 'Candidatus Liberibacter asiaticus'.</title>
        <authorList>
            <person name="Lin H."/>
            <person name="Han C.S."/>
            <person name="Liu B."/>
            <person name="Lou B."/>
            <person name="Bai X."/>
            <person name="Deng C."/>
            <person name="Civerolo E.L."/>
            <person name="Gupta G."/>
        </authorList>
    </citation>
    <scope>NUCLEOTIDE SEQUENCE [LARGE SCALE GENOMIC DNA]</scope>
    <source>
        <strain evidence="12">gxpsy</strain>
    </source>
</reference>
<keyword evidence="9 10" id="KW-0472">Membrane</keyword>
<evidence type="ECO:0000256" key="3">
    <source>
        <dbReference type="ARBA" id="ARBA00008281"/>
    </source>
</evidence>
<dbReference type="Proteomes" id="UP000011820">
    <property type="component" value="Chromosome"/>
</dbReference>
<keyword evidence="11" id="KW-0969">Cilium</keyword>
<feature type="transmembrane region" description="Helical" evidence="10">
    <location>
        <begin position="20"/>
        <end position="46"/>
    </location>
</feature>
<keyword evidence="11" id="KW-0966">Cell projection</keyword>
<keyword evidence="10" id="KW-0997">Cell inner membrane</keyword>
<keyword evidence="6 10" id="KW-0812">Transmembrane</keyword>
<keyword evidence="5 10" id="KW-0145">Chemotaxis</keyword>
<comment type="function">
    <text evidence="1 10">Controls the rotational direction of flagella during chemotaxis.</text>
</comment>
<evidence type="ECO:0000256" key="5">
    <source>
        <dbReference type="ARBA" id="ARBA00022500"/>
    </source>
</evidence>
<dbReference type="RefSeq" id="WP_012778592.1">
    <property type="nucleotide sequence ID" value="NC_020549.1"/>
</dbReference>
<dbReference type="EMBL" id="CP004005">
    <property type="protein sequence ID" value="AGH16610.1"/>
    <property type="molecule type" value="Genomic_DNA"/>
</dbReference>
<protein>
    <recommendedName>
        <fullName evidence="10">Flagellar protein FliL</fullName>
    </recommendedName>
</protein>
<evidence type="ECO:0000256" key="9">
    <source>
        <dbReference type="ARBA" id="ARBA00023136"/>
    </source>
</evidence>
<comment type="subcellular location">
    <subcellularLocation>
        <location evidence="10">Cell inner membrane</location>
    </subcellularLocation>
    <subcellularLocation>
        <location evidence="2">Cell membrane</location>
        <topology evidence="2">Single-pass membrane protein</topology>
    </subcellularLocation>
</comment>
<evidence type="ECO:0000256" key="6">
    <source>
        <dbReference type="ARBA" id="ARBA00022692"/>
    </source>
</evidence>
<keyword evidence="11" id="KW-0282">Flagellum</keyword>
<name>A0ABM5NEN1_LIBAS</name>
<comment type="similarity">
    <text evidence="3 10">Belongs to the FliL family.</text>
</comment>
<sequence>MSYDDTTSQYIRGNQHKLFVTWFVVYTFIGIFCGWLGGIVMLFLFAGQKEEKYQKFILNNFYDNSVRSVHTGDTISLKKLQIFSLQPIITNFDSSPKDWLRLDIALICKDIPDKVFLETLHQDIMAYIRTVSIKQITGAQGFRYFKEDIEERVKLRSQGFVSSVIFRTFIIA</sequence>
<dbReference type="Pfam" id="PF03748">
    <property type="entry name" value="FliL"/>
    <property type="match status" value="1"/>
</dbReference>
<keyword evidence="12" id="KW-1185">Reference proteome</keyword>
<gene>
    <name evidence="11" type="ORF">WSI_01200</name>
</gene>
<evidence type="ECO:0000313" key="12">
    <source>
        <dbReference type="Proteomes" id="UP000011820"/>
    </source>
</evidence>
<dbReference type="InterPro" id="IPR005503">
    <property type="entry name" value="FliL"/>
</dbReference>
<dbReference type="GeneID" id="93076612"/>
<evidence type="ECO:0000313" key="11">
    <source>
        <dbReference type="EMBL" id="AGH16610.1"/>
    </source>
</evidence>
<keyword evidence="4" id="KW-1003">Cell membrane</keyword>
<organism evidence="11 12">
    <name type="scientific">Candidatus Liberibacter asiaticus str. gxpsy</name>
    <dbReference type="NCBI Taxonomy" id="1174529"/>
    <lineage>
        <taxon>Bacteria</taxon>
        <taxon>Pseudomonadati</taxon>
        <taxon>Pseudomonadota</taxon>
        <taxon>Alphaproteobacteria</taxon>
        <taxon>Hyphomicrobiales</taxon>
        <taxon>Rhizobiaceae</taxon>
        <taxon>Liberibacter</taxon>
    </lineage>
</organism>
<evidence type="ECO:0000256" key="4">
    <source>
        <dbReference type="ARBA" id="ARBA00022475"/>
    </source>
</evidence>
<accession>A0ABM5NEN1</accession>
<evidence type="ECO:0000256" key="8">
    <source>
        <dbReference type="ARBA" id="ARBA00022989"/>
    </source>
</evidence>
<proteinExistence type="inferred from homology"/>
<evidence type="ECO:0000256" key="1">
    <source>
        <dbReference type="ARBA" id="ARBA00002254"/>
    </source>
</evidence>
<evidence type="ECO:0000256" key="2">
    <source>
        <dbReference type="ARBA" id="ARBA00004162"/>
    </source>
</evidence>
<evidence type="ECO:0000256" key="10">
    <source>
        <dbReference type="RuleBase" id="RU364125"/>
    </source>
</evidence>
<keyword evidence="8 10" id="KW-1133">Transmembrane helix</keyword>
<keyword evidence="7 10" id="KW-0283">Flagellar rotation</keyword>
<evidence type="ECO:0000256" key="7">
    <source>
        <dbReference type="ARBA" id="ARBA00022779"/>
    </source>
</evidence>